<dbReference type="PROSITE" id="PS51257">
    <property type="entry name" value="PROKAR_LIPOPROTEIN"/>
    <property type="match status" value="1"/>
</dbReference>
<dbReference type="RefSeq" id="WP_089227443.1">
    <property type="nucleotide sequence ID" value="NZ_FZOF01000023.1"/>
</dbReference>
<accession>A0A239M8F9</accession>
<keyword evidence="1" id="KW-0732">Signal</keyword>
<protein>
    <recommendedName>
        <fullName evidence="2">DUF4232 domain-containing protein</fullName>
    </recommendedName>
</protein>
<dbReference type="EMBL" id="FZOF01000023">
    <property type="protein sequence ID" value="SNT38432.1"/>
    <property type="molecule type" value="Genomic_DNA"/>
</dbReference>
<dbReference type="Pfam" id="PF14016">
    <property type="entry name" value="DUF4232"/>
    <property type="match status" value="1"/>
</dbReference>
<keyword evidence="4" id="KW-1185">Reference proteome</keyword>
<evidence type="ECO:0000313" key="4">
    <source>
        <dbReference type="Proteomes" id="UP000198280"/>
    </source>
</evidence>
<dbReference type="InterPro" id="IPR025326">
    <property type="entry name" value="DUF4232"/>
</dbReference>
<proteinExistence type="predicted"/>
<sequence length="297" mass="29967">MRSPALLLPAVLAGPLLLATACVVPHGDGRPSCASSAVPVPSASAGAEGTGDVEITAVGVPPAHCTGPAPFHVAFRVTNHSGEPLTYTVTFGLTTGAGEALANVPHTVPAVPPGRTVRGEADLGAPLAPRSGGERVRVVKVRSVPADEAPAPGGACPSSGLRLTADEGDAAMGLRVVGLRLENCSSGVRRVEGHPLVRLLDEERKPVTDVEVFRGSGGVALVTGFDDPPRPVTLAPGESATAGLMWRNTVTDGTPVNAPYARVRATPGSPPVTLTPEFDLGTTGKLGVSAWKAAPAP</sequence>
<dbReference type="OrthoDB" id="3827416at2"/>
<gene>
    <name evidence="3" type="ORF">SAMN05216252_1233</name>
</gene>
<feature type="signal peptide" evidence="1">
    <location>
        <begin position="1"/>
        <end position="21"/>
    </location>
</feature>
<name>A0A239M8F9_9ACTN</name>
<dbReference type="AlphaFoldDB" id="A0A239M8F9"/>
<dbReference type="Proteomes" id="UP000198280">
    <property type="component" value="Unassembled WGS sequence"/>
</dbReference>
<evidence type="ECO:0000313" key="3">
    <source>
        <dbReference type="EMBL" id="SNT38432.1"/>
    </source>
</evidence>
<organism evidence="3 4">
    <name type="scientific">Actinacidiphila glaucinigra</name>
    <dbReference type="NCBI Taxonomy" id="235986"/>
    <lineage>
        <taxon>Bacteria</taxon>
        <taxon>Bacillati</taxon>
        <taxon>Actinomycetota</taxon>
        <taxon>Actinomycetes</taxon>
        <taxon>Kitasatosporales</taxon>
        <taxon>Streptomycetaceae</taxon>
        <taxon>Actinacidiphila</taxon>
    </lineage>
</organism>
<evidence type="ECO:0000256" key="1">
    <source>
        <dbReference type="SAM" id="SignalP"/>
    </source>
</evidence>
<feature type="chain" id="PRO_5013031859" description="DUF4232 domain-containing protein" evidence="1">
    <location>
        <begin position="22"/>
        <end position="297"/>
    </location>
</feature>
<feature type="domain" description="DUF4232" evidence="2">
    <location>
        <begin position="156"/>
        <end position="291"/>
    </location>
</feature>
<evidence type="ECO:0000259" key="2">
    <source>
        <dbReference type="Pfam" id="PF14016"/>
    </source>
</evidence>
<reference evidence="3 4" key="1">
    <citation type="submission" date="2017-06" db="EMBL/GenBank/DDBJ databases">
        <authorList>
            <person name="Kim H.J."/>
            <person name="Triplett B.A."/>
        </authorList>
    </citation>
    <scope>NUCLEOTIDE SEQUENCE [LARGE SCALE GENOMIC DNA]</scope>
    <source>
        <strain evidence="3 4">CGMCC 4.1858</strain>
    </source>
</reference>